<sequence length="114" mass="12320">MLVLRLREAESATPGSPGSQAPGSQALRSADLVDWYLAQREDAMHSEDDYAAEERLAKTVLNYLISVEGCVIAQRAAADFAEESDQPSDHPADQPSPSARGPVLMLHPNFAIDN</sequence>
<evidence type="ECO:0000256" key="1">
    <source>
        <dbReference type="ARBA" id="ARBA00004123"/>
    </source>
</evidence>
<evidence type="ECO:0000313" key="9">
    <source>
        <dbReference type="Proteomes" id="UP001150907"/>
    </source>
</evidence>
<evidence type="ECO:0000313" key="8">
    <source>
        <dbReference type="EMBL" id="KAJ2002780.1"/>
    </source>
</evidence>
<evidence type="ECO:0000256" key="6">
    <source>
        <dbReference type="SAM" id="MobiDB-lite"/>
    </source>
</evidence>
<keyword evidence="4" id="KW-0378">Hydrolase</keyword>
<dbReference type="Proteomes" id="UP001150907">
    <property type="component" value="Unassembled WGS sequence"/>
</dbReference>
<keyword evidence="3" id="KW-0235">DNA replication</keyword>
<keyword evidence="5" id="KW-0539">Nucleus</keyword>
<evidence type="ECO:0000256" key="2">
    <source>
        <dbReference type="ARBA" id="ARBA00008010"/>
    </source>
</evidence>
<feature type="compositionally biased region" description="Polar residues" evidence="6">
    <location>
        <begin position="13"/>
        <end position="26"/>
    </location>
</feature>
<proteinExistence type="inferred from homology"/>
<dbReference type="Pfam" id="PF18263">
    <property type="entry name" value="WHD_MCM6"/>
    <property type="match status" value="1"/>
</dbReference>
<keyword evidence="4" id="KW-0067">ATP-binding</keyword>
<evidence type="ECO:0000256" key="3">
    <source>
        <dbReference type="ARBA" id="ARBA00022705"/>
    </source>
</evidence>
<dbReference type="InterPro" id="IPR041024">
    <property type="entry name" value="Mcm6_C"/>
</dbReference>
<dbReference type="OrthoDB" id="1744952at2759"/>
<dbReference type="GO" id="GO:0004386">
    <property type="term" value="F:helicase activity"/>
    <property type="evidence" value="ECO:0007669"/>
    <property type="project" value="UniProtKB-KW"/>
</dbReference>
<gene>
    <name evidence="8" type="ORF">H4R26_003436</name>
</gene>
<dbReference type="EMBL" id="JANBQF010000271">
    <property type="protein sequence ID" value="KAJ2002780.1"/>
    <property type="molecule type" value="Genomic_DNA"/>
</dbReference>
<dbReference type="Gene3D" id="1.20.58.870">
    <property type="match status" value="1"/>
</dbReference>
<accession>A0A9W8BI43</accession>
<organism evidence="8 9">
    <name type="scientific">Coemansia thaxteri</name>
    <dbReference type="NCBI Taxonomy" id="2663907"/>
    <lineage>
        <taxon>Eukaryota</taxon>
        <taxon>Fungi</taxon>
        <taxon>Fungi incertae sedis</taxon>
        <taxon>Zoopagomycota</taxon>
        <taxon>Kickxellomycotina</taxon>
        <taxon>Kickxellomycetes</taxon>
        <taxon>Kickxellales</taxon>
        <taxon>Kickxellaceae</taxon>
        <taxon>Coemansia</taxon>
    </lineage>
</organism>
<keyword evidence="9" id="KW-1185">Reference proteome</keyword>
<feature type="region of interest" description="Disordered" evidence="6">
    <location>
        <begin position="1"/>
        <end position="26"/>
    </location>
</feature>
<comment type="subcellular location">
    <subcellularLocation>
        <location evidence="1">Nucleus</location>
    </subcellularLocation>
</comment>
<evidence type="ECO:0000259" key="7">
    <source>
        <dbReference type="Pfam" id="PF18263"/>
    </source>
</evidence>
<evidence type="ECO:0000256" key="5">
    <source>
        <dbReference type="ARBA" id="ARBA00023242"/>
    </source>
</evidence>
<dbReference type="GO" id="GO:0005634">
    <property type="term" value="C:nucleus"/>
    <property type="evidence" value="ECO:0007669"/>
    <property type="project" value="UniProtKB-SubCell"/>
</dbReference>
<dbReference type="GO" id="GO:0006260">
    <property type="term" value="P:DNA replication"/>
    <property type="evidence" value="ECO:0007669"/>
    <property type="project" value="UniProtKB-KW"/>
</dbReference>
<keyword evidence="4" id="KW-0347">Helicase</keyword>
<protein>
    <recommendedName>
        <fullName evidence="7">Mcm6 C-terminal winged-helix domain-containing protein</fullName>
    </recommendedName>
</protein>
<comment type="similarity">
    <text evidence="2">Belongs to the MCM family.</text>
</comment>
<reference evidence="8" key="1">
    <citation type="submission" date="2022-07" db="EMBL/GenBank/DDBJ databases">
        <title>Phylogenomic reconstructions and comparative analyses of Kickxellomycotina fungi.</title>
        <authorList>
            <person name="Reynolds N.K."/>
            <person name="Stajich J.E."/>
            <person name="Barry K."/>
            <person name="Grigoriev I.V."/>
            <person name="Crous P."/>
            <person name="Smith M.E."/>
        </authorList>
    </citation>
    <scope>NUCLEOTIDE SEQUENCE</scope>
    <source>
        <strain evidence="8">IMI 214461</strain>
    </source>
</reference>
<feature type="domain" description="Mcm6 C-terminal winged-helix" evidence="7">
    <location>
        <begin position="1"/>
        <end position="112"/>
    </location>
</feature>
<feature type="region of interest" description="Disordered" evidence="6">
    <location>
        <begin position="80"/>
        <end position="114"/>
    </location>
</feature>
<feature type="compositionally biased region" description="Basic and acidic residues" evidence="6">
    <location>
        <begin position="1"/>
        <end position="10"/>
    </location>
</feature>
<dbReference type="AlphaFoldDB" id="A0A9W8BI43"/>
<name>A0A9W8BI43_9FUNG</name>
<comment type="caution">
    <text evidence="8">The sequence shown here is derived from an EMBL/GenBank/DDBJ whole genome shotgun (WGS) entry which is preliminary data.</text>
</comment>
<keyword evidence="4" id="KW-0547">Nucleotide-binding</keyword>
<evidence type="ECO:0000256" key="4">
    <source>
        <dbReference type="ARBA" id="ARBA00022806"/>
    </source>
</evidence>